<comment type="caution">
    <text evidence="2">The sequence shown here is derived from an EMBL/GenBank/DDBJ whole genome shotgun (WGS) entry which is preliminary data.</text>
</comment>
<accession>A0A0H1BBH2</accession>
<dbReference type="PANTHER" id="PTHR33558">
    <property type="entry name" value="GLUTAREDOXIN-LIKE PROTEIN C5ORF63 HOMOLOG"/>
    <property type="match status" value="1"/>
</dbReference>
<dbReference type="OrthoDB" id="429967at2759"/>
<dbReference type="AlphaFoldDB" id="A0A0H1BBH2"/>
<keyword evidence="1" id="KW-0249">Electron transport</keyword>
<dbReference type="InterPro" id="IPR036249">
    <property type="entry name" value="Thioredoxin-like_sf"/>
</dbReference>
<keyword evidence="1" id="KW-0813">Transport</keyword>
<dbReference type="SUPFAM" id="SSF52833">
    <property type="entry name" value="Thioredoxin-like"/>
    <property type="match status" value="1"/>
</dbReference>
<evidence type="ECO:0000313" key="2">
    <source>
        <dbReference type="EMBL" id="KLJ08352.1"/>
    </source>
</evidence>
<proteinExistence type="inferred from homology"/>
<dbReference type="InterPro" id="IPR052565">
    <property type="entry name" value="Glutaredoxin-like_YDR286C"/>
</dbReference>
<reference evidence="3" key="1">
    <citation type="journal article" date="2015" name="PLoS Genet.">
        <title>The dynamic genome and transcriptome of the human fungal pathogen Blastomyces and close relative Emmonsia.</title>
        <authorList>
            <person name="Munoz J.F."/>
            <person name="Gauthier G.M."/>
            <person name="Desjardins C.A."/>
            <person name="Gallo J.E."/>
            <person name="Holder J."/>
            <person name="Sullivan T.D."/>
            <person name="Marty A.J."/>
            <person name="Carmen J.C."/>
            <person name="Chen Z."/>
            <person name="Ding L."/>
            <person name="Gujja S."/>
            <person name="Magrini V."/>
            <person name="Misas E."/>
            <person name="Mitreva M."/>
            <person name="Priest M."/>
            <person name="Saif S."/>
            <person name="Whiston E.A."/>
            <person name="Young S."/>
            <person name="Zeng Q."/>
            <person name="Goldman W.E."/>
            <person name="Mardis E.R."/>
            <person name="Taylor J.W."/>
            <person name="McEwen J.G."/>
            <person name="Clay O.K."/>
            <person name="Klein B.S."/>
            <person name="Cuomo C.A."/>
        </authorList>
    </citation>
    <scope>NUCLEOTIDE SEQUENCE [LARGE SCALE GENOMIC DNA]</scope>
    <source>
        <strain evidence="3">UAMH 139</strain>
    </source>
</reference>
<protein>
    <recommendedName>
        <fullName evidence="1">Glutaredoxin-like protein</fullName>
    </recommendedName>
</protein>
<comment type="similarity">
    <text evidence="1">Belongs to the glutaredoxin family.</text>
</comment>
<dbReference type="Proteomes" id="UP000053573">
    <property type="component" value="Unassembled WGS sequence"/>
</dbReference>
<sequence>MYPTSRLLQSTRLTLFTRVNCSLCDTAKYTVTKLREKKPFLYSEIDVMVPQNKSWKDVYEFDVPVLHVQRVLSKSNEGRETLSDPKKLFHRFTEQEVENTIKEAEE</sequence>
<name>A0A0H1BBH2_9EURO</name>
<evidence type="ECO:0000313" key="3">
    <source>
        <dbReference type="Proteomes" id="UP000053573"/>
    </source>
</evidence>
<organism evidence="2 3">
    <name type="scientific">Blastomyces silverae</name>
    <dbReference type="NCBI Taxonomy" id="2060906"/>
    <lineage>
        <taxon>Eukaryota</taxon>
        <taxon>Fungi</taxon>
        <taxon>Dikarya</taxon>
        <taxon>Ascomycota</taxon>
        <taxon>Pezizomycotina</taxon>
        <taxon>Eurotiomycetes</taxon>
        <taxon>Eurotiomycetidae</taxon>
        <taxon>Onygenales</taxon>
        <taxon>Ajellomycetaceae</taxon>
        <taxon>Blastomyces</taxon>
    </lineage>
</organism>
<dbReference type="Gene3D" id="3.40.30.10">
    <property type="entry name" value="Glutaredoxin"/>
    <property type="match status" value="1"/>
</dbReference>
<dbReference type="PANTHER" id="PTHR33558:SF1">
    <property type="entry name" value="GLUTAREDOXIN-LIKE PROTEIN C5ORF63 HOMOLOG"/>
    <property type="match status" value="1"/>
</dbReference>
<dbReference type="InterPro" id="IPR008554">
    <property type="entry name" value="Glutaredoxin-like"/>
</dbReference>
<keyword evidence="3" id="KW-1185">Reference proteome</keyword>
<dbReference type="Pfam" id="PF05768">
    <property type="entry name" value="Glrx-like"/>
    <property type="match status" value="1"/>
</dbReference>
<evidence type="ECO:0000256" key="1">
    <source>
        <dbReference type="RuleBase" id="RU363082"/>
    </source>
</evidence>
<dbReference type="EMBL" id="LDEV01002614">
    <property type="protein sequence ID" value="KLJ08352.1"/>
    <property type="molecule type" value="Genomic_DNA"/>
</dbReference>
<gene>
    <name evidence="2" type="ORF">EMPG_16222</name>
</gene>